<dbReference type="EMBL" id="BACD03000013">
    <property type="protein sequence ID" value="GAO48188.1"/>
    <property type="molecule type" value="Genomic_DNA"/>
</dbReference>
<protein>
    <recommendedName>
        <fullName evidence="10">cystathionine gamma-synthase</fullName>
        <ecNumber evidence="10">2.5.1.48</ecNumber>
    </recommendedName>
    <alternativeName>
        <fullName evidence="11">O-succinylhomoserine (thiol)-lyase</fullName>
    </alternativeName>
</protein>
<keyword evidence="3" id="KW-0808">Transferase</keyword>
<comment type="function">
    <text evidence="7">Catalyzes the formation of L-cystathionine from O-succinyl-L-homoserine (OSHS) and L-cysteine, via a gamma-replacement reaction. In the absence of thiol, catalyzes gamma-elimination to form 2-oxobutanoate, succinate and ammonia.</text>
</comment>
<comment type="cofactor">
    <cofactor evidence="1">
        <name>pyridoxal 5'-phosphate</name>
        <dbReference type="ChEBI" id="CHEBI:597326"/>
    </cofactor>
</comment>
<comment type="caution">
    <text evidence="13">The sequence shown here is derived from an EMBL/GenBank/DDBJ whole genome shotgun (WGS) entry which is preliminary data.</text>
</comment>
<evidence type="ECO:0000256" key="9">
    <source>
        <dbReference type="ARBA" id="ARBA00061376"/>
    </source>
</evidence>
<evidence type="ECO:0000256" key="10">
    <source>
        <dbReference type="ARBA" id="ARBA00066530"/>
    </source>
</evidence>
<dbReference type="GO" id="GO:0003962">
    <property type="term" value="F:cystathionine gamma-synthase activity"/>
    <property type="evidence" value="ECO:0007669"/>
    <property type="project" value="UniProtKB-EC"/>
</dbReference>
<dbReference type="InterPro" id="IPR051750">
    <property type="entry name" value="Trans-sulfuration_enzymes"/>
</dbReference>
<dbReference type="OrthoDB" id="10047078at2759"/>
<dbReference type="InterPro" id="IPR015421">
    <property type="entry name" value="PyrdxlP-dep_Trfase_major"/>
</dbReference>
<proteinExistence type="inferred from homology"/>
<evidence type="ECO:0000256" key="5">
    <source>
        <dbReference type="ARBA" id="ARBA00023167"/>
    </source>
</evidence>
<evidence type="ECO:0000313" key="13">
    <source>
        <dbReference type="EMBL" id="GAO48188.1"/>
    </source>
</evidence>
<dbReference type="Gene3D" id="3.40.640.10">
    <property type="entry name" value="Type I PLP-dependent aspartate aminotransferase-like (Major domain)"/>
    <property type="match status" value="1"/>
</dbReference>
<organism evidence="13 14">
    <name type="scientific">Saitoella complicata (strain BCRC 22490 / CBS 7301 / JCM 7358 / NBRC 10748 / NRRL Y-17804)</name>
    <dbReference type="NCBI Taxonomy" id="698492"/>
    <lineage>
        <taxon>Eukaryota</taxon>
        <taxon>Fungi</taxon>
        <taxon>Dikarya</taxon>
        <taxon>Ascomycota</taxon>
        <taxon>Taphrinomycotina</taxon>
        <taxon>Taphrinomycotina incertae sedis</taxon>
        <taxon>Saitoella</taxon>
    </lineage>
</organism>
<dbReference type="GO" id="GO:0030170">
    <property type="term" value="F:pyridoxal phosphate binding"/>
    <property type="evidence" value="ECO:0007669"/>
    <property type="project" value="InterPro"/>
</dbReference>
<reference evidence="13 14" key="2">
    <citation type="journal article" date="2014" name="J. Gen. Appl. Microbiol.">
        <title>The early diverging ascomycetous budding yeast Saitoella complicata has three histone deacetylases belonging to the Clr6, Hos2, and Rpd3 lineages.</title>
        <authorList>
            <person name="Nishida H."/>
            <person name="Matsumoto T."/>
            <person name="Kondo S."/>
            <person name="Hamamoto M."/>
            <person name="Yoshikawa H."/>
        </authorList>
    </citation>
    <scope>NUCLEOTIDE SEQUENCE [LARGE SCALE GENOMIC DNA]</scope>
    <source>
        <strain evidence="13 14">NRRL Y-17804</strain>
    </source>
</reference>
<keyword evidence="2" id="KW-0028">Amino-acid biosynthesis</keyword>
<evidence type="ECO:0000256" key="6">
    <source>
        <dbReference type="ARBA" id="ARBA00051441"/>
    </source>
</evidence>
<dbReference type="Gene3D" id="3.90.1150.10">
    <property type="entry name" value="Aspartate Aminotransferase, domain 1"/>
    <property type="match status" value="1"/>
</dbReference>
<sequence length="622" mass="69357">MGAVFLEPPPTEVGAPIPANTPHAVSVTLPTWKANVAYEEGEEWVVGKMRNGYPRFFIDSRIQHLTKICLERFGNDGEKAMLYPSRRVAERSREFILAKTPADAPPLVRIVEFTRQCSPTEDDRTTAGPVRLFIVLFPAELYSIAKQFWQHTGDGVSSRMAEYFLHTDNLPSREITPLSAAESPLRADKFSKGPYRFKHYSRRNTAEISATVSSTTPALSSPTVEESQGEVQDGLSREHMLYVEERYGRNLNTSFAGQAKAAMRRRIAGALSENVDLDTALASTQSGEPQQHVRQRSANGLSESDVYLFPSGMSSIFNTHRVLLSTFQPRKSVSFGFPYTDTLKILQKWGPGCHFYGRGSSEELDELEKLLESGERILALFCELPSNPLLMSPDLIRLRALADKYDFFIVVDETIGNFVNVHVMPFADIVVSSLTKVFSGDSNVMGGSMVLNPAGRHYQELKDAVANDYEDIYWPEDAIFMERNSRDYLSRIKRINYNAEALADMVVKHPKVKQVHYPKYSTSRANYDAVKNPEGGYGGLMSITFHTIADAQVFYDALHTAKGPSLGTNFTLSSPYTLLAHYLELEWAAQYGVDAALVRVSVGLEPTDLLLQNFANALNAAL</sequence>
<dbReference type="PANTHER" id="PTHR42699:SF1">
    <property type="entry name" value="CYSTATHIONINE GAMMA-SYNTHASE-RELATED"/>
    <property type="match status" value="1"/>
</dbReference>
<gene>
    <name evidence="13" type="ORF">G7K_2368-t1</name>
</gene>
<keyword evidence="14" id="KW-1185">Reference proteome</keyword>
<dbReference type="Pfam" id="PF01053">
    <property type="entry name" value="Cys_Met_Meta_PP"/>
    <property type="match status" value="1"/>
</dbReference>
<dbReference type="AlphaFoldDB" id="A0A0E9NEF2"/>
<dbReference type="GO" id="GO:0019346">
    <property type="term" value="P:transsulfuration"/>
    <property type="evidence" value="ECO:0007669"/>
    <property type="project" value="InterPro"/>
</dbReference>
<evidence type="ECO:0000256" key="3">
    <source>
        <dbReference type="ARBA" id="ARBA00022679"/>
    </source>
</evidence>
<evidence type="ECO:0000256" key="12">
    <source>
        <dbReference type="SAM" id="MobiDB-lite"/>
    </source>
</evidence>
<feature type="compositionally biased region" description="Polar residues" evidence="12">
    <location>
        <begin position="211"/>
        <end position="230"/>
    </location>
</feature>
<evidence type="ECO:0000256" key="8">
    <source>
        <dbReference type="ARBA" id="ARBA00060510"/>
    </source>
</evidence>
<dbReference type="PANTHER" id="PTHR42699">
    <property type="match status" value="1"/>
</dbReference>
<dbReference type="InterPro" id="IPR015424">
    <property type="entry name" value="PyrdxlP-dep_Trfase"/>
</dbReference>
<evidence type="ECO:0000256" key="7">
    <source>
        <dbReference type="ARBA" id="ARBA00058439"/>
    </source>
</evidence>
<evidence type="ECO:0000256" key="4">
    <source>
        <dbReference type="ARBA" id="ARBA00022898"/>
    </source>
</evidence>
<dbReference type="SUPFAM" id="SSF53383">
    <property type="entry name" value="PLP-dependent transferases"/>
    <property type="match status" value="1"/>
</dbReference>
<comment type="similarity">
    <text evidence="9">Belongs to the trans-sulfuration enzymes family. MET7 subfamily.</text>
</comment>
<evidence type="ECO:0000313" key="14">
    <source>
        <dbReference type="Proteomes" id="UP000033140"/>
    </source>
</evidence>
<dbReference type="RefSeq" id="XP_019022564.1">
    <property type="nucleotide sequence ID" value="XM_019171993.1"/>
</dbReference>
<evidence type="ECO:0000256" key="1">
    <source>
        <dbReference type="ARBA" id="ARBA00001933"/>
    </source>
</evidence>
<dbReference type="EC" id="2.5.1.48" evidence="10"/>
<dbReference type="InterPro" id="IPR000277">
    <property type="entry name" value="Cys/Met-Metab_PyrdxlP-dep_enz"/>
</dbReference>
<keyword evidence="4" id="KW-0663">Pyridoxal phosphate</keyword>
<name>A0A0E9NEF2_SAICN</name>
<dbReference type="Proteomes" id="UP000033140">
    <property type="component" value="Unassembled WGS sequence"/>
</dbReference>
<dbReference type="STRING" id="698492.A0A0E9NEF2"/>
<comment type="catalytic activity">
    <reaction evidence="6">
        <text>O-succinyl-L-homoserine + L-cysteine = L,L-cystathionine + succinate + H(+)</text>
        <dbReference type="Rhea" id="RHEA:20397"/>
        <dbReference type="ChEBI" id="CHEBI:15378"/>
        <dbReference type="ChEBI" id="CHEBI:30031"/>
        <dbReference type="ChEBI" id="CHEBI:35235"/>
        <dbReference type="ChEBI" id="CHEBI:57661"/>
        <dbReference type="ChEBI" id="CHEBI:58161"/>
        <dbReference type="EC" id="2.5.1.48"/>
    </reaction>
</comment>
<dbReference type="FunFam" id="3.40.640.10:FF:000111">
    <property type="entry name" value="Cystathionine gamma-synthase"/>
    <property type="match status" value="1"/>
</dbReference>
<keyword evidence="5" id="KW-0486">Methionine biosynthesis</keyword>
<dbReference type="FunFam" id="3.90.1150.10:FF:000063">
    <property type="entry name" value="Probable cystathionine gamma-synthase"/>
    <property type="match status" value="1"/>
</dbReference>
<reference evidence="13 14" key="3">
    <citation type="journal article" date="2015" name="Genome Announc.">
        <title>Draft Genome Sequence of the Archiascomycetous Yeast Saitoella complicata.</title>
        <authorList>
            <person name="Yamauchi K."/>
            <person name="Kondo S."/>
            <person name="Hamamoto M."/>
            <person name="Takahashi Y."/>
            <person name="Ogura Y."/>
            <person name="Hayashi T."/>
            <person name="Nishida H."/>
        </authorList>
    </citation>
    <scope>NUCLEOTIDE SEQUENCE [LARGE SCALE GENOMIC DNA]</scope>
    <source>
        <strain evidence="13 14">NRRL Y-17804</strain>
    </source>
</reference>
<comment type="pathway">
    <text evidence="8">Amino-acid biosynthesis; L-methionine biosynthesis via de novo pathway; L-cystathionine from O-succinyl-L-homoserine: step 1/1.</text>
</comment>
<reference evidence="13 14" key="1">
    <citation type="journal article" date="2011" name="J. Gen. Appl. Microbiol.">
        <title>Draft genome sequencing of the enigmatic yeast Saitoella complicata.</title>
        <authorList>
            <person name="Nishida H."/>
            <person name="Hamamoto M."/>
            <person name="Sugiyama J."/>
        </authorList>
    </citation>
    <scope>NUCLEOTIDE SEQUENCE [LARGE SCALE GENOMIC DNA]</scope>
    <source>
        <strain evidence="13 14">NRRL Y-17804</strain>
    </source>
</reference>
<accession>A0A0E9NEF2</accession>
<dbReference type="OMA" id="KVAKRCR"/>
<feature type="region of interest" description="Disordered" evidence="12">
    <location>
        <begin position="211"/>
        <end position="233"/>
    </location>
</feature>
<evidence type="ECO:0000256" key="11">
    <source>
        <dbReference type="ARBA" id="ARBA00083849"/>
    </source>
</evidence>
<dbReference type="GO" id="GO:0009086">
    <property type="term" value="P:methionine biosynthetic process"/>
    <property type="evidence" value="ECO:0007669"/>
    <property type="project" value="UniProtKB-KW"/>
</dbReference>
<dbReference type="InterPro" id="IPR015422">
    <property type="entry name" value="PyrdxlP-dep_Trfase_small"/>
</dbReference>
<evidence type="ECO:0000256" key="2">
    <source>
        <dbReference type="ARBA" id="ARBA00022605"/>
    </source>
</evidence>